<evidence type="ECO:0000313" key="3">
    <source>
        <dbReference type="Proteomes" id="UP001432222"/>
    </source>
</evidence>
<sequence>MEHQMSQARPTVRRRRLAAALVRLREGADRSPEEAADRIGCHRSKISRIENARLGISIGELRDLLAFYGVEDQGRVEELIALARRGREPGWVQRASLARPSYSEFIDYEETADYIRSFENMLISGLLQTPDYARAVLQAKPSGLTADKVDALVTARMERQQVLNKPNPPRLCVIEGEAALRVQVGGAKAMARQLDKLAEMADHPFVELKVLPDRAGAHAGLMGSFVMFGFPSTEYSDVVCVEHRTGTLYMETSAEIDEYTLIFDSLRSIALSPADSLDMIARVRQEF</sequence>
<dbReference type="Gene3D" id="1.10.260.40">
    <property type="entry name" value="lambda repressor-like DNA-binding domains"/>
    <property type="match status" value="1"/>
</dbReference>
<organism evidence="2 3">
    <name type="scientific">Kitasatospora purpeofusca</name>
    <dbReference type="NCBI Taxonomy" id="67352"/>
    <lineage>
        <taxon>Bacteria</taxon>
        <taxon>Bacillati</taxon>
        <taxon>Actinomycetota</taxon>
        <taxon>Actinomycetes</taxon>
        <taxon>Kitasatosporales</taxon>
        <taxon>Streptomycetaceae</taxon>
        <taxon>Kitasatospora</taxon>
    </lineage>
</organism>
<name>A0ABZ1U2Z7_9ACTN</name>
<keyword evidence="3" id="KW-1185">Reference proteome</keyword>
<evidence type="ECO:0000313" key="2">
    <source>
        <dbReference type="EMBL" id="WUQ84377.1"/>
    </source>
</evidence>
<gene>
    <name evidence="2" type="ORF">OHA16_16225</name>
</gene>
<dbReference type="PROSITE" id="PS50943">
    <property type="entry name" value="HTH_CROC1"/>
    <property type="match status" value="1"/>
</dbReference>
<dbReference type="Pfam" id="PF19054">
    <property type="entry name" value="DUF5753"/>
    <property type="match status" value="1"/>
</dbReference>
<dbReference type="Pfam" id="PF13560">
    <property type="entry name" value="HTH_31"/>
    <property type="match status" value="1"/>
</dbReference>
<dbReference type="SMART" id="SM00530">
    <property type="entry name" value="HTH_XRE"/>
    <property type="match status" value="1"/>
</dbReference>
<dbReference type="Proteomes" id="UP001432222">
    <property type="component" value="Chromosome"/>
</dbReference>
<dbReference type="InterPro" id="IPR043917">
    <property type="entry name" value="DUF5753"/>
</dbReference>
<reference evidence="2" key="1">
    <citation type="submission" date="2022-10" db="EMBL/GenBank/DDBJ databases">
        <title>The complete genomes of actinobacterial strains from the NBC collection.</title>
        <authorList>
            <person name="Joergensen T.S."/>
            <person name="Alvarez Arevalo M."/>
            <person name="Sterndorff E.B."/>
            <person name="Faurdal D."/>
            <person name="Vuksanovic O."/>
            <person name="Mourched A.-S."/>
            <person name="Charusanti P."/>
            <person name="Shaw S."/>
            <person name="Blin K."/>
            <person name="Weber T."/>
        </authorList>
    </citation>
    <scope>NUCLEOTIDE SEQUENCE</scope>
    <source>
        <strain evidence="2">NBC_00222</strain>
    </source>
</reference>
<dbReference type="RefSeq" id="WP_328955243.1">
    <property type="nucleotide sequence ID" value="NZ_CP108110.1"/>
</dbReference>
<dbReference type="InterPro" id="IPR001387">
    <property type="entry name" value="Cro/C1-type_HTH"/>
</dbReference>
<feature type="domain" description="HTH cro/C1-type" evidence="1">
    <location>
        <begin position="21"/>
        <end position="76"/>
    </location>
</feature>
<accession>A0ABZ1U2Z7</accession>
<proteinExistence type="predicted"/>
<dbReference type="InterPro" id="IPR010982">
    <property type="entry name" value="Lambda_DNA-bd_dom_sf"/>
</dbReference>
<protein>
    <submittedName>
        <fullName evidence="2">Helix-turn-helix domain-containing protein</fullName>
    </submittedName>
</protein>
<evidence type="ECO:0000259" key="1">
    <source>
        <dbReference type="PROSITE" id="PS50943"/>
    </source>
</evidence>
<dbReference type="EMBL" id="CP108110">
    <property type="protein sequence ID" value="WUQ84377.1"/>
    <property type="molecule type" value="Genomic_DNA"/>
</dbReference>
<dbReference type="SUPFAM" id="SSF47413">
    <property type="entry name" value="lambda repressor-like DNA-binding domains"/>
    <property type="match status" value="1"/>
</dbReference>
<dbReference type="CDD" id="cd00093">
    <property type="entry name" value="HTH_XRE"/>
    <property type="match status" value="1"/>
</dbReference>